<dbReference type="InterPro" id="IPR011749">
    <property type="entry name" value="CHP02243"/>
</dbReference>
<evidence type="ECO:0000313" key="1">
    <source>
        <dbReference type="EMBL" id="CAG7638769.1"/>
    </source>
</evidence>
<sequence>MDNRSTGADARSPSPMIDERNMAELLQQIKQMAPFYTPEWRFRPEDPDPGTALSLLFAHLLEGNIRRLNQVPHKSFLTFLNRFQIGLAPARPALAQVTFHLTEGAPEPVLVEKGTALAVAVPGDPEPVLFETVQPLLLTPAKLTDMLTVSPEQDRIVRLASAGALSSLSPDGSGVALFGGEGQNEQEHVMYIRHDTLFLLRHPAYLELRIHHSRHAHAADEAVQLLTDPSRVRWEYYSGGAWIPFDRVYGQGPLIRLVKLSRMSIDPVELQGLNGSWIRSRAVSMGRQGEAPLGKVQLDRIEMKSEFAAAGDEEGIPPDRLYFNDMQVDPERCLPFGDMFAQFGLFYVSSQEALSKRGALISIRFDAEFTPYRLLPDRPPQIQWKPIMKRHEIEKTEIPDPVTIAAVMWEYWNGSSWVTLPVEAQAKKLFGEPWEGVEARELTFLCPDDLREVFVNAEENYWIRGRIVQISNAYSPNAIYYAPVISNVRLRFGYDRPAITPQTLLLLNNLDWSERASEAQTGSVPFRPFAALEGRSPALWFGFDSPPEQGPISLYMHLSPRRVAERDKPVMEWEYMKKAGSEVVWSSLSAADDTNGFTQSGSVRFIGPHDMVRAVRFGAARYWIRAVNRDGRYDRAEEARHAPRALSVLPNTTLVVQQQTVSNEYPRRVEVLDRAEEQLTDYYVLSRTPLLSEEVWVDETGMLSGDEISALEQTGAPVEIIRDSGQQVMQVWVRYEPVSQLLRSGPEDRHYVMDRATGRLAFGDGRNGRKPAGAGEEHVRVTYATGGGVRGNVPAGAMMSLQSSIAYIDRVTSPYPAAGGCDAGSVEEAIVRGPKRFTHRGRAVTCEDFEWLTREAHPNVAKVKCLPNVNVKLEKEPGSLCVVVLPKSGTDGAHFLELKRTVEASLLRRAASALAFPGRLQVIGPAFLEIGVQAVVWVKHMDDVVPVEREISRKLNMFLDPLVGNADGRGWNIGQIVHSSMFYALLKSVGPVVHIPQLALDVVKLEDGMRTEWNPEKIGDVPHGVVAAGRHRIRVEVKK</sequence>
<evidence type="ECO:0000313" key="2">
    <source>
        <dbReference type="Proteomes" id="UP000693672"/>
    </source>
</evidence>
<dbReference type="RefSeq" id="WP_218093711.1">
    <property type="nucleotide sequence ID" value="NZ_CAJVAS010000019.1"/>
</dbReference>
<gene>
    <name evidence="1" type="ORF">PAESOLCIP111_03975</name>
</gene>
<dbReference type="EMBL" id="CAJVAS010000019">
    <property type="protein sequence ID" value="CAG7638769.1"/>
    <property type="molecule type" value="Genomic_DNA"/>
</dbReference>
<accession>A0A916K7B0</accession>
<comment type="caution">
    <text evidence="1">The sequence shown here is derived from an EMBL/GenBank/DDBJ whole genome shotgun (WGS) entry which is preliminary data.</text>
</comment>
<organism evidence="1 2">
    <name type="scientific">Paenibacillus solanacearum</name>
    <dbReference type="NCBI Taxonomy" id="2048548"/>
    <lineage>
        <taxon>Bacteria</taxon>
        <taxon>Bacillati</taxon>
        <taxon>Bacillota</taxon>
        <taxon>Bacilli</taxon>
        <taxon>Bacillales</taxon>
        <taxon>Paenibacillaceae</taxon>
        <taxon>Paenibacillus</taxon>
    </lineage>
</organism>
<proteinExistence type="predicted"/>
<dbReference type="Proteomes" id="UP000693672">
    <property type="component" value="Unassembled WGS sequence"/>
</dbReference>
<dbReference type="NCBIfam" id="TIGR02243">
    <property type="entry name" value="putative baseplate assembly protein"/>
    <property type="match status" value="1"/>
</dbReference>
<reference evidence="1" key="1">
    <citation type="submission" date="2021-06" db="EMBL/GenBank/DDBJ databases">
        <authorList>
            <person name="Criscuolo A."/>
        </authorList>
    </citation>
    <scope>NUCLEOTIDE SEQUENCE</scope>
    <source>
        <strain evidence="1">CIP111600</strain>
    </source>
</reference>
<name>A0A916K7B0_9BACL</name>
<protein>
    <recommendedName>
        <fullName evidence="3">Baseplate protein J-like domain-containing protein</fullName>
    </recommendedName>
</protein>
<evidence type="ECO:0008006" key="3">
    <source>
        <dbReference type="Google" id="ProtNLM"/>
    </source>
</evidence>
<dbReference type="AlphaFoldDB" id="A0A916K7B0"/>
<keyword evidence="2" id="KW-1185">Reference proteome</keyword>